<comment type="caution">
    <text evidence="1">The sequence shown here is derived from an EMBL/GenBank/DDBJ whole genome shotgun (WGS) entry which is preliminary data.</text>
</comment>
<organism evidence="1 2">
    <name type="scientific">Actinomadura keratinilytica</name>
    <dbReference type="NCBI Taxonomy" id="547461"/>
    <lineage>
        <taxon>Bacteria</taxon>
        <taxon>Bacillati</taxon>
        <taxon>Actinomycetota</taxon>
        <taxon>Actinomycetes</taxon>
        <taxon>Streptosporangiales</taxon>
        <taxon>Thermomonosporaceae</taxon>
        <taxon>Actinomadura</taxon>
    </lineage>
</organism>
<dbReference type="EMBL" id="BAABDO010000166">
    <property type="protein sequence ID" value="GAA4158111.1"/>
    <property type="molecule type" value="Genomic_DNA"/>
</dbReference>
<sequence>MQRTPVTGTPMPAGLVPCNVIADEILGNHPRRFRAMMIDSSNPAHSLADSAEFRRALAAPHSVGFAYPLGGSAATGTTGRCLRGARQWETQPFAVSRAA</sequence>
<gene>
    <name evidence="1" type="ORF">GCM10022416_60030</name>
</gene>
<reference evidence="2" key="1">
    <citation type="journal article" date="2019" name="Int. J. Syst. Evol. Microbiol.">
        <title>The Global Catalogue of Microorganisms (GCM) 10K type strain sequencing project: providing services to taxonomists for standard genome sequencing and annotation.</title>
        <authorList>
            <consortium name="The Broad Institute Genomics Platform"/>
            <consortium name="The Broad Institute Genome Sequencing Center for Infectious Disease"/>
            <person name="Wu L."/>
            <person name="Ma J."/>
        </authorList>
    </citation>
    <scope>NUCLEOTIDE SEQUENCE [LARGE SCALE GENOMIC DNA]</scope>
    <source>
        <strain evidence="2">JCM 17316</strain>
    </source>
</reference>
<proteinExistence type="predicted"/>
<dbReference type="Proteomes" id="UP001500266">
    <property type="component" value="Unassembled WGS sequence"/>
</dbReference>
<keyword evidence="2" id="KW-1185">Reference proteome</keyword>
<name>A0ABP7ZHN0_9ACTN</name>
<evidence type="ECO:0000313" key="2">
    <source>
        <dbReference type="Proteomes" id="UP001500266"/>
    </source>
</evidence>
<accession>A0ABP7ZHN0</accession>
<protein>
    <submittedName>
        <fullName evidence="1">Uncharacterized protein</fullName>
    </submittedName>
</protein>
<dbReference type="RefSeq" id="WP_345025147.1">
    <property type="nucleotide sequence ID" value="NZ_BAABDO010000166.1"/>
</dbReference>
<evidence type="ECO:0000313" key="1">
    <source>
        <dbReference type="EMBL" id="GAA4158111.1"/>
    </source>
</evidence>